<protein>
    <submittedName>
        <fullName evidence="1">Uncharacterized protein</fullName>
    </submittedName>
</protein>
<dbReference type="AlphaFoldDB" id="A0A4C1VLC9"/>
<name>A0A4C1VLC9_EUMVA</name>
<evidence type="ECO:0000313" key="1">
    <source>
        <dbReference type="EMBL" id="GBP39816.1"/>
    </source>
</evidence>
<reference evidence="1 2" key="1">
    <citation type="journal article" date="2019" name="Commun. Biol.">
        <title>The bagworm genome reveals a unique fibroin gene that provides high tensile strength.</title>
        <authorList>
            <person name="Kono N."/>
            <person name="Nakamura H."/>
            <person name="Ohtoshi R."/>
            <person name="Tomita M."/>
            <person name="Numata K."/>
            <person name="Arakawa K."/>
        </authorList>
    </citation>
    <scope>NUCLEOTIDE SEQUENCE [LARGE SCALE GENOMIC DNA]</scope>
</reference>
<accession>A0A4C1VLC9</accession>
<dbReference type="Proteomes" id="UP000299102">
    <property type="component" value="Unassembled WGS sequence"/>
</dbReference>
<evidence type="ECO:0000313" key="2">
    <source>
        <dbReference type="Proteomes" id="UP000299102"/>
    </source>
</evidence>
<proteinExistence type="predicted"/>
<keyword evidence="2" id="KW-1185">Reference proteome</keyword>
<dbReference type="EMBL" id="BGZK01000371">
    <property type="protein sequence ID" value="GBP39816.1"/>
    <property type="molecule type" value="Genomic_DNA"/>
</dbReference>
<gene>
    <name evidence="1" type="ORF">EVAR_88318_1</name>
</gene>
<sequence length="195" mass="21314">MDGWRRGIASARNPTAISATVLRQLVVRYGFPTKGVSDSTLYLAVTGVTSDSIERGSFCRERAARGAPGVGGRSVGAAQTRLLQIENIRRLHDVRDGLPAAGGNARKTETFSLRSLRRVRSRGGEARPSGEFHFALHSDRRTPIGAVVRALSRRRMYLKVAAGVTYESVTLGNVTMSHRTRERPAECLRLSPTQL</sequence>
<organism evidence="1 2">
    <name type="scientific">Eumeta variegata</name>
    <name type="common">Bagworm moth</name>
    <name type="synonym">Eumeta japonica</name>
    <dbReference type="NCBI Taxonomy" id="151549"/>
    <lineage>
        <taxon>Eukaryota</taxon>
        <taxon>Metazoa</taxon>
        <taxon>Ecdysozoa</taxon>
        <taxon>Arthropoda</taxon>
        <taxon>Hexapoda</taxon>
        <taxon>Insecta</taxon>
        <taxon>Pterygota</taxon>
        <taxon>Neoptera</taxon>
        <taxon>Endopterygota</taxon>
        <taxon>Lepidoptera</taxon>
        <taxon>Glossata</taxon>
        <taxon>Ditrysia</taxon>
        <taxon>Tineoidea</taxon>
        <taxon>Psychidae</taxon>
        <taxon>Oiketicinae</taxon>
        <taxon>Eumeta</taxon>
    </lineage>
</organism>
<comment type="caution">
    <text evidence="1">The sequence shown here is derived from an EMBL/GenBank/DDBJ whole genome shotgun (WGS) entry which is preliminary data.</text>
</comment>